<reference evidence="2" key="1">
    <citation type="submission" date="2014-09" db="EMBL/GenBank/DDBJ databases">
        <title>Genome sequence of the luminous mushroom Mycena chlorophos for searching fungal bioluminescence genes.</title>
        <authorList>
            <person name="Tanaka Y."/>
            <person name="Kasuga D."/>
            <person name="Oba Y."/>
            <person name="Hase S."/>
            <person name="Sato K."/>
            <person name="Oba Y."/>
            <person name="Sakakibara Y."/>
        </authorList>
    </citation>
    <scope>NUCLEOTIDE SEQUENCE</scope>
</reference>
<protein>
    <submittedName>
        <fullName evidence="2">Uncharacterized protein</fullName>
    </submittedName>
</protein>
<name>A0ABQ0KYS4_MYCCL</name>
<keyword evidence="1" id="KW-0472">Membrane</keyword>
<organism evidence="2 3">
    <name type="scientific">Mycena chlorophos</name>
    <name type="common">Agaric fungus</name>
    <name type="synonym">Agaricus chlorophos</name>
    <dbReference type="NCBI Taxonomy" id="658473"/>
    <lineage>
        <taxon>Eukaryota</taxon>
        <taxon>Fungi</taxon>
        <taxon>Dikarya</taxon>
        <taxon>Basidiomycota</taxon>
        <taxon>Agaricomycotina</taxon>
        <taxon>Agaricomycetes</taxon>
        <taxon>Agaricomycetidae</taxon>
        <taxon>Agaricales</taxon>
        <taxon>Marasmiineae</taxon>
        <taxon>Mycenaceae</taxon>
        <taxon>Mycena</taxon>
    </lineage>
</organism>
<dbReference type="EMBL" id="DF838177">
    <property type="protein sequence ID" value="GAT42671.1"/>
    <property type="molecule type" value="Genomic_DNA"/>
</dbReference>
<feature type="transmembrane region" description="Helical" evidence="1">
    <location>
        <begin position="73"/>
        <end position="96"/>
    </location>
</feature>
<evidence type="ECO:0000313" key="3">
    <source>
        <dbReference type="Proteomes" id="UP000815677"/>
    </source>
</evidence>
<keyword evidence="1" id="KW-1133">Transmembrane helix</keyword>
<keyword evidence="3" id="KW-1185">Reference proteome</keyword>
<feature type="transmembrane region" description="Helical" evidence="1">
    <location>
        <begin position="20"/>
        <end position="38"/>
    </location>
</feature>
<evidence type="ECO:0000256" key="1">
    <source>
        <dbReference type="SAM" id="Phobius"/>
    </source>
</evidence>
<gene>
    <name evidence="2" type="ORF">MCHLO_00379</name>
</gene>
<proteinExistence type="predicted"/>
<dbReference type="Proteomes" id="UP000815677">
    <property type="component" value="Unassembled WGS sequence"/>
</dbReference>
<accession>A0ABQ0KYS4</accession>
<sequence length="205" mass="22431">MHLHNVSLPFAELLGLTLGALAYGVYLVLFVISMYLFLHQRDPGRDAAAFTRGIGVPRPSLSRRVGGAARIPIILASFLLFSTTTTAYSILVYRSFQGLLFFQGGPDAYFLGVIDASATAQTTFFALSVVIGDFMILYRLWAVWRTLYIIIPPALSVIGLFVSFIMYSGGAGKFTVSTLNTLITIGTIFILVTNIYCTGEFWVAT</sequence>
<evidence type="ECO:0000313" key="2">
    <source>
        <dbReference type="EMBL" id="GAT42671.1"/>
    </source>
</evidence>
<feature type="transmembrane region" description="Helical" evidence="1">
    <location>
        <begin position="147"/>
        <end position="167"/>
    </location>
</feature>
<feature type="transmembrane region" description="Helical" evidence="1">
    <location>
        <begin position="108"/>
        <end position="135"/>
    </location>
</feature>
<keyword evidence="1" id="KW-0812">Transmembrane</keyword>
<feature type="transmembrane region" description="Helical" evidence="1">
    <location>
        <begin position="179"/>
        <end position="203"/>
    </location>
</feature>